<gene>
    <name evidence="3" type="ORF">GCM10009102_21150</name>
</gene>
<dbReference type="Gene3D" id="2.40.160.100">
    <property type="match status" value="1"/>
</dbReference>
<organism evidence="3 4">
    <name type="scientific">Sphingomonas insulae</name>
    <dbReference type="NCBI Taxonomy" id="424800"/>
    <lineage>
        <taxon>Bacteria</taxon>
        <taxon>Pseudomonadati</taxon>
        <taxon>Pseudomonadota</taxon>
        <taxon>Alphaproteobacteria</taxon>
        <taxon>Sphingomonadales</taxon>
        <taxon>Sphingomonadaceae</taxon>
        <taxon>Sphingomonas</taxon>
    </lineage>
</organism>
<feature type="signal peptide" evidence="1">
    <location>
        <begin position="1"/>
        <end position="23"/>
    </location>
</feature>
<dbReference type="RefSeq" id="WP_163956883.1">
    <property type="nucleotide sequence ID" value="NZ_BAAAES010000008.1"/>
</dbReference>
<comment type="caution">
    <text evidence="3">The sequence shown here is derived from an EMBL/GenBank/DDBJ whole genome shotgun (WGS) entry which is preliminary data.</text>
</comment>
<evidence type="ECO:0000259" key="2">
    <source>
        <dbReference type="Pfam" id="PF13372"/>
    </source>
</evidence>
<dbReference type="InterPro" id="IPR053728">
    <property type="entry name" value="Alginate_Permeability_Chnl"/>
</dbReference>
<evidence type="ECO:0000313" key="3">
    <source>
        <dbReference type="EMBL" id="GAA0670269.1"/>
    </source>
</evidence>
<dbReference type="EMBL" id="BAAAES010000008">
    <property type="protein sequence ID" value="GAA0670269.1"/>
    <property type="molecule type" value="Genomic_DNA"/>
</dbReference>
<accession>A0ABN1HW16</accession>
<protein>
    <submittedName>
        <fullName evidence="3">Alginate export family protein</fullName>
    </submittedName>
</protein>
<dbReference type="Pfam" id="PF13372">
    <property type="entry name" value="Alginate_exp"/>
    <property type="match status" value="1"/>
</dbReference>
<dbReference type="InterPro" id="IPR025388">
    <property type="entry name" value="Alginate_export_dom"/>
</dbReference>
<evidence type="ECO:0000256" key="1">
    <source>
        <dbReference type="SAM" id="SignalP"/>
    </source>
</evidence>
<keyword evidence="4" id="KW-1185">Reference proteome</keyword>
<sequence length="497" mass="54157">MHRPFRALGATALLTLATAAAHAQTSVAPTEAGQTRNPATPTVTAYPAAAIGDGATTNGFNLSRWAEDWSSYRDPSKRDDVFDRLKFLPIDGDGDVYLTLSGELRLRVNHTTNPNLRDARAQRQDINRIFAGADLHVGPHLRAFAEVAHGGISGVELGAPAATLRNDLVLQQAFVEGNADVGGVAIGARYGRQEFTDGPNLLVSQRDNNTIRYTLNGIRAWARGSRVRADVFHLKPTQYGDLGPDDDIVDPARRFSGVTLGFAAPATWLGGSKLYIDPFLWRRRNIVGAWGGRIGPATRYYVGTHIWGDAGPLTIDWTVNHQFGHYIDQDIDAWQVFLAQTYRLGASKSAPRVGIHLDYASGGGGYGNGKLRDAYAPFGNNIYYSYGLFLTPSNLVTVAPNVTFSPLAKVRLTAEYQLAWRDSTTDAVYRANGQPFAGTQLIRDAKIGDVARLQAVWSIAPRLSVTGRYEHFAAGPSLTRAGYKSSDFLAGWLSFRF</sequence>
<dbReference type="Proteomes" id="UP001500238">
    <property type="component" value="Unassembled WGS sequence"/>
</dbReference>
<reference evidence="3 4" key="1">
    <citation type="journal article" date="2019" name="Int. J. Syst. Evol. Microbiol.">
        <title>The Global Catalogue of Microorganisms (GCM) 10K type strain sequencing project: providing services to taxonomists for standard genome sequencing and annotation.</title>
        <authorList>
            <consortium name="The Broad Institute Genomics Platform"/>
            <consortium name="The Broad Institute Genome Sequencing Center for Infectious Disease"/>
            <person name="Wu L."/>
            <person name="Ma J."/>
        </authorList>
    </citation>
    <scope>NUCLEOTIDE SEQUENCE [LARGE SCALE GENOMIC DNA]</scope>
    <source>
        <strain evidence="3 4">JCM 14603</strain>
    </source>
</reference>
<evidence type="ECO:0000313" key="4">
    <source>
        <dbReference type="Proteomes" id="UP001500238"/>
    </source>
</evidence>
<feature type="domain" description="Alginate export" evidence="2">
    <location>
        <begin position="97"/>
        <end position="488"/>
    </location>
</feature>
<feature type="chain" id="PRO_5045666532" evidence="1">
    <location>
        <begin position="24"/>
        <end position="497"/>
    </location>
</feature>
<proteinExistence type="predicted"/>
<name>A0ABN1HW16_9SPHN</name>
<keyword evidence="1" id="KW-0732">Signal</keyword>